<evidence type="ECO:0000256" key="6">
    <source>
        <dbReference type="ARBA" id="ARBA00022737"/>
    </source>
</evidence>
<dbReference type="FunFam" id="3.80.10.10:FF:000383">
    <property type="entry name" value="Leucine-rich repeat receptor protein kinase EMS1"/>
    <property type="match status" value="1"/>
</dbReference>
<evidence type="ECO:0000256" key="3">
    <source>
        <dbReference type="ARBA" id="ARBA00022614"/>
    </source>
</evidence>
<name>A0AAV6WVT2_9LAMI</name>
<evidence type="ECO:0000256" key="4">
    <source>
        <dbReference type="ARBA" id="ARBA00022692"/>
    </source>
</evidence>
<dbReference type="AlphaFoldDB" id="A0AAV6WVT2"/>
<evidence type="ECO:0000256" key="7">
    <source>
        <dbReference type="ARBA" id="ARBA00022989"/>
    </source>
</evidence>
<protein>
    <recommendedName>
        <fullName evidence="11">Leucine-rich repeat-containing N-terminal plant-type domain-containing protein</fullName>
    </recommendedName>
</protein>
<evidence type="ECO:0000256" key="5">
    <source>
        <dbReference type="ARBA" id="ARBA00022729"/>
    </source>
</evidence>
<dbReference type="InterPro" id="IPR013210">
    <property type="entry name" value="LRR_N_plant-typ"/>
</dbReference>
<evidence type="ECO:0000256" key="8">
    <source>
        <dbReference type="ARBA" id="ARBA00023136"/>
    </source>
</evidence>
<dbReference type="Pfam" id="PF08263">
    <property type="entry name" value="LRRNT_2"/>
    <property type="match status" value="1"/>
</dbReference>
<evidence type="ECO:0000256" key="10">
    <source>
        <dbReference type="SAM" id="SignalP"/>
    </source>
</evidence>
<organism evidence="12 13">
    <name type="scientific">Buddleja alternifolia</name>
    <dbReference type="NCBI Taxonomy" id="168488"/>
    <lineage>
        <taxon>Eukaryota</taxon>
        <taxon>Viridiplantae</taxon>
        <taxon>Streptophyta</taxon>
        <taxon>Embryophyta</taxon>
        <taxon>Tracheophyta</taxon>
        <taxon>Spermatophyta</taxon>
        <taxon>Magnoliopsida</taxon>
        <taxon>eudicotyledons</taxon>
        <taxon>Gunneridae</taxon>
        <taxon>Pentapetalae</taxon>
        <taxon>asterids</taxon>
        <taxon>lamiids</taxon>
        <taxon>Lamiales</taxon>
        <taxon>Scrophulariaceae</taxon>
        <taxon>Buddlejeae</taxon>
        <taxon>Buddleja</taxon>
    </lineage>
</organism>
<reference evidence="12" key="1">
    <citation type="submission" date="2019-10" db="EMBL/GenBank/DDBJ databases">
        <authorList>
            <person name="Zhang R."/>
            <person name="Pan Y."/>
            <person name="Wang J."/>
            <person name="Ma R."/>
            <person name="Yu S."/>
        </authorList>
    </citation>
    <scope>NUCLEOTIDE SEQUENCE</scope>
    <source>
        <strain evidence="12">LA-IB0</strain>
        <tissue evidence="12">Leaf</tissue>
    </source>
</reference>
<gene>
    <name evidence="12" type="ORF">BUALT_Bualt12G0009300</name>
</gene>
<keyword evidence="5 10" id="KW-0732">Signal</keyword>
<evidence type="ECO:0000313" key="13">
    <source>
        <dbReference type="Proteomes" id="UP000826271"/>
    </source>
</evidence>
<keyword evidence="6" id="KW-0677">Repeat</keyword>
<dbReference type="InterPro" id="IPR001611">
    <property type="entry name" value="Leu-rich_rpt"/>
</dbReference>
<dbReference type="SUPFAM" id="SSF52058">
    <property type="entry name" value="L domain-like"/>
    <property type="match status" value="1"/>
</dbReference>
<dbReference type="GO" id="GO:0016020">
    <property type="term" value="C:membrane"/>
    <property type="evidence" value="ECO:0007669"/>
    <property type="project" value="UniProtKB-SubCell"/>
</dbReference>
<evidence type="ECO:0000256" key="1">
    <source>
        <dbReference type="ARBA" id="ARBA00004167"/>
    </source>
</evidence>
<dbReference type="InterPro" id="IPR051848">
    <property type="entry name" value="PGIP"/>
</dbReference>
<accession>A0AAV6WVT2</accession>
<evidence type="ECO:0000256" key="2">
    <source>
        <dbReference type="ARBA" id="ARBA00004196"/>
    </source>
</evidence>
<keyword evidence="7" id="KW-1133">Transmembrane helix</keyword>
<keyword evidence="4" id="KW-0812">Transmembrane</keyword>
<comment type="caution">
    <text evidence="12">The sequence shown here is derived from an EMBL/GenBank/DDBJ whole genome shotgun (WGS) entry which is preliminary data.</text>
</comment>
<evidence type="ECO:0000259" key="11">
    <source>
        <dbReference type="Pfam" id="PF08263"/>
    </source>
</evidence>
<comment type="subcellular location">
    <subcellularLocation>
        <location evidence="2">Cell envelope</location>
    </subcellularLocation>
    <subcellularLocation>
        <location evidence="1">Membrane</location>
        <topology evidence="1">Single-pass membrane protein</topology>
    </subcellularLocation>
</comment>
<keyword evidence="13" id="KW-1185">Reference proteome</keyword>
<keyword evidence="3" id="KW-0433">Leucine-rich repeat</keyword>
<sequence>MKTSQFITFSLVFLTYFPFAFSEKCHPSDKKTLLKIKKDLNNDYIFVSWDPKIDCCEWNNVRCDPKTNRIYQLNIANSDLKLPLPSAIGDLPYLEGLSFRNTNLTGQIPQSITKLTKLTNLDLRTNSLSGPIPSFLGELKNLDYLGLSHNNFTGSIPSSLSKLTKLTGLLLDRNKLTGQIPESFSQFQADEIYMYLSHNQLSGQVPKTLGKSNFTWMDISWNKLEGDISFLFGKDKSTSGYDFSRNMLHFDMSNMVFPDSITRLDLNHNMITGSLPKSLAKFDSLYLDVSYNRLCGKIPVSNRLQELGSANFVHNKCLCGAPLPACK</sequence>
<dbReference type="PANTHER" id="PTHR48059:SF4">
    <property type="entry name" value="POLYGALACTURONASE INHIBITOR 1-RELATED"/>
    <property type="match status" value="1"/>
</dbReference>
<dbReference type="EMBL" id="WHWC01000012">
    <property type="protein sequence ID" value="KAG8371884.1"/>
    <property type="molecule type" value="Genomic_DNA"/>
</dbReference>
<dbReference type="Proteomes" id="UP000826271">
    <property type="component" value="Unassembled WGS sequence"/>
</dbReference>
<evidence type="ECO:0000256" key="9">
    <source>
        <dbReference type="ARBA" id="ARBA00038043"/>
    </source>
</evidence>
<dbReference type="InterPro" id="IPR032675">
    <property type="entry name" value="LRR_dom_sf"/>
</dbReference>
<dbReference type="Gene3D" id="3.80.10.10">
    <property type="entry name" value="Ribonuclease Inhibitor"/>
    <property type="match status" value="1"/>
</dbReference>
<keyword evidence="8" id="KW-0472">Membrane</keyword>
<evidence type="ECO:0000313" key="12">
    <source>
        <dbReference type="EMBL" id="KAG8371884.1"/>
    </source>
</evidence>
<comment type="similarity">
    <text evidence="9">Belongs to the polygalacturonase-inhibiting protein family.</text>
</comment>
<dbReference type="FunFam" id="3.80.10.10:FF:000129">
    <property type="entry name" value="Leucine-rich repeat receptor-like kinase"/>
    <property type="match status" value="1"/>
</dbReference>
<dbReference type="PANTHER" id="PTHR48059">
    <property type="entry name" value="POLYGALACTURONASE INHIBITOR 1"/>
    <property type="match status" value="1"/>
</dbReference>
<feature type="domain" description="Leucine-rich repeat-containing N-terminal plant-type" evidence="11">
    <location>
        <begin position="26"/>
        <end position="64"/>
    </location>
</feature>
<dbReference type="Pfam" id="PF00560">
    <property type="entry name" value="LRR_1"/>
    <property type="match status" value="5"/>
</dbReference>
<proteinExistence type="inferred from homology"/>
<feature type="signal peptide" evidence="10">
    <location>
        <begin position="1"/>
        <end position="22"/>
    </location>
</feature>
<feature type="chain" id="PRO_5043518355" description="Leucine-rich repeat-containing N-terminal plant-type domain-containing protein" evidence="10">
    <location>
        <begin position="23"/>
        <end position="327"/>
    </location>
</feature>